<dbReference type="OrthoDB" id="9796839at2"/>
<proteinExistence type="predicted"/>
<dbReference type="PANTHER" id="PTHR10434">
    <property type="entry name" value="1-ACYL-SN-GLYCEROL-3-PHOSPHATE ACYLTRANSFERASE"/>
    <property type="match status" value="1"/>
</dbReference>
<evidence type="ECO:0000313" key="5">
    <source>
        <dbReference type="EMBL" id="RDE19662.1"/>
    </source>
</evidence>
<comment type="pathway">
    <text evidence="1">Lipid metabolism.</text>
</comment>
<accession>A0A369WD41</accession>
<evidence type="ECO:0000313" key="6">
    <source>
        <dbReference type="Proteomes" id="UP000253769"/>
    </source>
</evidence>
<evidence type="ECO:0000259" key="4">
    <source>
        <dbReference type="SMART" id="SM00563"/>
    </source>
</evidence>
<keyword evidence="6" id="KW-1185">Reference proteome</keyword>
<dbReference type="SMART" id="SM00563">
    <property type="entry name" value="PlsC"/>
    <property type="match status" value="1"/>
</dbReference>
<keyword evidence="3 5" id="KW-0012">Acyltransferase</keyword>
<dbReference type="InterPro" id="IPR002123">
    <property type="entry name" value="Plipid/glycerol_acylTrfase"/>
</dbReference>
<feature type="domain" description="Phospholipid/glycerol acyltransferase" evidence="4">
    <location>
        <begin position="27"/>
        <end position="136"/>
    </location>
</feature>
<evidence type="ECO:0000256" key="2">
    <source>
        <dbReference type="ARBA" id="ARBA00022679"/>
    </source>
</evidence>
<dbReference type="EMBL" id="QQOH01000003">
    <property type="protein sequence ID" value="RDE19662.1"/>
    <property type="molecule type" value="Genomic_DNA"/>
</dbReference>
<dbReference type="PANTHER" id="PTHR10434:SF9">
    <property type="entry name" value="PHOSPHOLIPID_GLYCEROL ACYLTRANSFERASE DOMAIN-CONTAINING PROTEIN"/>
    <property type="match status" value="1"/>
</dbReference>
<name>A0A369WD41_9GAMM</name>
<organism evidence="5 6">
    <name type="scientific">Motiliproteus coralliicola</name>
    <dbReference type="NCBI Taxonomy" id="2283196"/>
    <lineage>
        <taxon>Bacteria</taxon>
        <taxon>Pseudomonadati</taxon>
        <taxon>Pseudomonadota</taxon>
        <taxon>Gammaproteobacteria</taxon>
        <taxon>Oceanospirillales</taxon>
        <taxon>Oceanospirillaceae</taxon>
        <taxon>Motiliproteus</taxon>
    </lineage>
</organism>
<evidence type="ECO:0000256" key="1">
    <source>
        <dbReference type="ARBA" id="ARBA00005189"/>
    </source>
</evidence>
<dbReference type="GO" id="GO:0006654">
    <property type="term" value="P:phosphatidic acid biosynthetic process"/>
    <property type="evidence" value="ECO:0007669"/>
    <property type="project" value="TreeGrafter"/>
</dbReference>
<dbReference type="CDD" id="cd07988">
    <property type="entry name" value="LPLAT_ABO13168-like"/>
    <property type="match status" value="1"/>
</dbReference>
<dbReference type="Proteomes" id="UP000253769">
    <property type="component" value="Unassembled WGS sequence"/>
</dbReference>
<gene>
    <name evidence="5" type="ORF">DV711_12325</name>
</gene>
<dbReference type="SUPFAM" id="SSF69593">
    <property type="entry name" value="Glycerol-3-phosphate (1)-acyltransferase"/>
    <property type="match status" value="1"/>
</dbReference>
<comment type="caution">
    <text evidence="5">The sequence shown here is derived from an EMBL/GenBank/DDBJ whole genome shotgun (WGS) entry which is preliminary data.</text>
</comment>
<evidence type="ECO:0000256" key="3">
    <source>
        <dbReference type="ARBA" id="ARBA00023315"/>
    </source>
</evidence>
<dbReference type="GO" id="GO:0003841">
    <property type="term" value="F:1-acylglycerol-3-phosphate O-acyltransferase activity"/>
    <property type="evidence" value="ECO:0007669"/>
    <property type="project" value="TreeGrafter"/>
</dbReference>
<dbReference type="Pfam" id="PF01553">
    <property type="entry name" value="Acyltransferase"/>
    <property type="match status" value="1"/>
</dbReference>
<protein>
    <submittedName>
        <fullName evidence="5">Glycerol acyltransferase</fullName>
    </submittedName>
</protein>
<sequence>MQSFCRWLAKKLGWTLVDNIPNEKRYVVIGYPHTSNWDFMLAMLFKFAVGFQFNWIAKHTLFFWPLGILMRALGGIGVDRARTKGFIGELARAFQEHERMVLVITPEGTRGHTDCWRSGFYHLALSAEVPVVLGFVCFKTKRIGLGPMIHLSGDEEADLAKIREFYADKIGLYPELEGEICFRPRPEPSNQTETKSD</sequence>
<dbReference type="RefSeq" id="WP_114696008.1">
    <property type="nucleotide sequence ID" value="NZ_QQOH01000003.1"/>
</dbReference>
<dbReference type="AlphaFoldDB" id="A0A369WD41"/>
<keyword evidence="2 5" id="KW-0808">Transferase</keyword>
<reference evidence="5 6" key="1">
    <citation type="submission" date="2018-07" db="EMBL/GenBank/DDBJ databases">
        <title>Motiliproteus coralliicola sp. nov., a bacterium isolated from Coral.</title>
        <authorList>
            <person name="Wang G."/>
        </authorList>
    </citation>
    <scope>NUCLEOTIDE SEQUENCE [LARGE SCALE GENOMIC DNA]</scope>
    <source>
        <strain evidence="5 6">C34</strain>
    </source>
</reference>